<protein>
    <recommendedName>
        <fullName evidence="3 12">Guanylate cyclase</fullName>
        <ecNumber evidence="3 12">4.6.1.2</ecNumber>
    </recommendedName>
</protein>
<dbReference type="InterPro" id="IPR011009">
    <property type="entry name" value="Kinase-like_dom_sf"/>
</dbReference>
<feature type="domain" description="Guanylate cyclase" evidence="16">
    <location>
        <begin position="882"/>
        <end position="936"/>
    </location>
</feature>
<dbReference type="InterPro" id="IPR050401">
    <property type="entry name" value="Cyclic_nucleotide_synthase"/>
</dbReference>
<evidence type="ECO:0000256" key="1">
    <source>
        <dbReference type="ARBA" id="ARBA00001436"/>
    </source>
</evidence>
<evidence type="ECO:0000256" key="11">
    <source>
        <dbReference type="RuleBase" id="RU000405"/>
    </source>
</evidence>
<dbReference type="PANTHER" id="PTHR11920">
    <property type="entry name" value="GUANYLYL CYCLASE"/>
    <property type="match status" value="1"/>
</dbReference>
<feature type="region of interest" description="Disordered" evidence="13">
    <location>
        <begin position="1011"/>
        <end position="1200"/>
    </location>
</feature>
<keyword evidence="14" id="KW-0732">Signal</keyword>
<dbReference type="Gene3D" id="3.30.70.1230">
    <property type="entry name" value="Nucleotide cyclase"/>
    <property type="match status" value="2"/>
</dbReference>
<dbReference type="Pfam" id="PF07714">
    <property type="entry name" value="PK_Tyr_Ser-Thr"/>
    <property type="match status" value="2"/>
</dbReference>
<evidence type="ECO:0000256" key="14">
    <source>
        <dbReference type="SAM" id="SignalP"/>
    </source>
</evidence>
<dbReference type="InterPro" id="IPR000719">
    <property type="entry name" value="Prot_kinase_dom"/>
</dbReference>
<dbReference type="InterPro" id="IPR018297">
    <property type="entry name" value="A/G_cyclase_CS"/>
</dbReference>
<dbReference type="GO" id="GO:0004016">
    <property type="term" value="F:adenylate cyclase activity"/>
    <property type="evidence" value="ECO:0007669"/>
    <property type="project" value="TreeGrafter"/>
</dbReference>
<keyword evidence="6" id="KW-1133">Transmembrane helix</keyword>
<dbReference type="Gene3D" id="3.40.50.2300">
    <property type="match status" value="2"/>
</dbReference>
<dbReference type="GO" id="GO:0005524">
    <property type="term" value="F:ATP binding"/>
    <property type="evidence" value="ECO:0007669"/>
    <property type="project" value="InterPro"/>
</dbReference>
<dbReference type="EC" id="4.6.1.2" evidence="3 12"/>
<dbReference type="SUPFAM" id="SSF56112">
    <property type="entry name" value="Protein kinase-like (PK-like)"/>
    <property type="match status" value="1"/>
</dbReference>
<dbReference type="InterPro" id="IPR001054">
    <property type="entry name" value="A/G_cyclase"/>
</dbReference>
<dbReference type="Proteomes" id="UP000318571">
    <property type="component" value="Chromosome 12"/>
</dbReference>
<evidence type="ECO:0000256" key="7">
    <source>
        <dbReference type="ARBA" id="ARBA00023136"/>
    </source>
</evidence>
<evidence type="ECO:0000256" key="5">
    <source>
        <dbReference type="ARBA" id="ARBA00022741"/>
    </source>
</evidence>
<dbReference type="SUPFAM" id="SSF53822">
    <property type="entry name" value="Periplasmic binding protein-like I"/>
    <property type="match status" value="1"/>
</dbReference>
<dbReference type="SMART" id="SM00044">
    <property type="entry name" value="CYCc"/>
    <property type="match status" value="1"/>
</dbReference>
<evidence type="ECO:0000256" key="13">
    <source>
        <dbReference type="SAM" id="MobiDB-lite"/>
    </source>
</evidence>
<feature type="compositionally biased region" description="Polar residues" evidence="13">
    <location>
        <begin position="1113"/>
        <end position="1135"/>
    </location>
</feature>
<dbReference type="GO" id="GO:0007168">
    <property type="term" value="P:receptor guanylyl cyclase signaling pathway"/>
    <property type="evidence" value="ECO:0007669"/>
    <property type="project" value="TreeGrafter"/>
</dbReference>
<organism evidence="17 18">
    <name type="scientific">Tigriopus californicus</name>
    <name type="common">Marine copepod</name>
    <dbReference type="NCBI Taxonomy" id="6832"/>
    <lineage>
        <taxon>Eukaryota</taxon>
        <taxon>Metazoa</taxon>
        <taxon>Ecdysozoa</taxon>
        <taxon>Arthropoda</taxon>
        <taxon>Crustacea</taxon>
        <taxon>Multicrustacea</taxon>
        <taxon>Hexanauplia</taxon>
        <taxon>Copepoda</taxon>
        <taxon>Harpacticoida</taxon>
        <taxon>Harpacticidae</taxon>
        <taxon>Tigriopus</taxon>
    </lineage>
</organism>
<dbReference type="OMA" id="MMNSMQN"/>
<comment type="caution">
    <text evidence="17">The sequence shown here is derived from an EMBL/GenBank/DDBJ whole genome shotgun (WGS) entry which is preliminary data.</text>
</comment>
<dbReference type="InterPro" id="IPR029787">
    <property type="entry name" value="Nucleotide_cyclase"/>
</dbReference>
<feature type="signal peptide" evidence="14">
    <location>
        <begin position="1"/>
        <end position="30"/>
    </location>
</feature>
<dbReference type="GO" id="GO:0001653">
    <property type="term" value="F:peptide receptor activity"/>
    <property type="evidence" value="ECO:0007669"/>
    <property type="project" value="TreeGrafter"/>
</dbReference>
<feature type="domain" description="Protein kinase" evidence="15">
    <location>
        <begin position="528"/>
        <end position="788"/>
    </location>
</feature>
<accession>A0A553PU45</accession>
<dbReference type="GO" id="GO:0005886">
    <property type="term" value="C:plasma membrane"/>
    <property type="evidence" value="ECO:0007669"/>
    <property type="project" value="TreeGrafter"/>
</dbReference>
<dbReference type="PROSITE" id="PS50125">
    <property type="entry name" value="GUANYLATE_CYCLASE_2"/>
    <property type="match status" value="2"/>
</dbReference>
<feature type="compositionally biased region" description="Polar residues" evidence="13">
    <location>
        <begin position="1056"/>
        <end position="1074"/>
    </location>
</feature>
<evidence type="ECO:0000313" key="17">
    <source>
        <dbReference type="EMBL" id="TRY81202.1"/>
    </source>
</evidence>
<dbReference type="Gene3D" id="6.10.250.780">
    <property type="match status" value="1"/>
</dbReference>
<evidence type="ECO:0000256" key="6">
    <source>
        <dbReference type="ARBA" id="ARBA00022989"/>
    </source>
</evidence>
<dbReference type="InterPro" id="IPR028082">
    <property type="entry name" value="Peripla_BP_I"/>
</dbReference>
<gene>
    <name evidence="17" type="ORF">TCAL_09005</name>
</gene>
<keyword evidence="7" id="KW-0472">Membrane</keyword>
<evidence type="ECO:0000256" key="3">
    <source>
        <dbReference type="ARBA" id="ARBA00012202"/>
    </source>
</evidence>
<keyword evidence="4" id="KW-0812">Transmembrane</keyword>
<evidence type="ECO:0000256" key="8">
    <source>
        <dbReference type="ARBA" id="ARBA00023180"/>
    </source>
</evidence>
<dbReference type="Gene3D" id="1.10.510.10">
    <property type="entry name" value="Transferase(Phosphotransferase) domain 1"/>
    <property type="match status" value="1"/>
</dbReference>
<dbReference type="EMBL" id="VCGU01000001">
    <property type="protein sequence ID" value="TRY81202.1"/>
    <property type="molecule type" value="Genomic_DNA"/>
</dbReference>
<evidence type="ECO:0000256" key="9">
    <source>
        <dbReference type="ARBA" id="ARBA00023239"/>
    </source>
</evidence>
<evidence type="ECO:0000256" key="4">
    <source>
        <dbReference type="ARBA" id="ARBA00022692"/>
    </source>
</evidence>
<keyword evidence="9 11" id="KW-0456">Lyase</keyword>
<dbReference type="GO" id="GO:0035556">
    <property type="term" value="P:intracellular signal transduction"/>
    <property type="evidence" value="ECO:0007669"/>
    <property type="project" value="InterPro"/>
</dbReference>
<dbReference type="STRING" id="6832.A0A553PU45"/>
<evidence type="ECO:0000256" key="12">
    <source>
        <dbReference type="RuleBase" id="RU003431"/>
    </source>
</evidence>
<name>A0A553PU45_TIGCA</name>
<feature type="compositionally biased region" description="Low complexity" evidence="13">
    <location>
        <begin position="1011"/>
        <end position="1021"/>
    </location>
</feature>
<proteinExistence type="inferred from homology"/>
<dbReference type="PROSITE" id="PS50011">
    <property type="entry name" value="PROTEIN_KINASE_DOM"/>
    <property type="match status" value="1"/>
</dbReference>
<feature type="chain" id="PRO_5021891776" description="Guanylate cyclase" evidence="14">
    <location>
        <begin position="31"/>
        <end position="1200"/>
    </location>
</feature>
<feature type="domain" description="Guanylate cyclase" evidence="16">
    <location>
        <begin position="860"/>
        <end position="881"/>
    </location>
</feature>
<dbReference type="InterPro" id="IPR001245">
    <property type="entry name" value="Ser-Thr/Tyr_kinase_cat_dom"/>
</dbReference>
<dbReference type="PROSITE" id="PS00452">
    <property type="entry name" value="GUANYLATE_CYCLASE_1"/>
    <property type="match status" value="1"/>
</dbReference>
<keyword evidence="18" id="KW-1185">Reference proteome</keyword>
<dbReference type="Pfam" id="PF01094">
    <property type="entry name" value="ANF_receptor"/>
    <property type="match status" value="2"/>
</dbReference>
<evidence type="ECO:0000259" key="16">
    <source>
        <dbReference type="PROSITE" id="PS50125"/>
    </source>
</evidence>
<reference evidence="17 18" key="1">
    <citation type="journal article" date="2018" name="Nat. Ecol. Evol.">
        <title>Genomic signatures of mitonuclear coevolution across populations of Tigriopus californicus.</title>
        <authorList>
            <person name="Barreto F.S."/>
            <person name="Watson E.T."/>
            <person name="Lima T.G."/>
            <person name="Willett C.S."/>
            <person name="Edmands S."/>
            <person name="Li W."/>
            <person name="Burton R.S."/>
        </authorList>
    </citation>
    <scope>NUCLEOTIDE SEQUENCE [LARGE SCALE GENOMIC DNA]</scope>
    <source>
        <strain evidence="17 18">San Diego</strain>
    </source>
</reference>
<dbReference type="CDD" id="cd07302">
    <property type="entry name" value="CHD"/>
    <property type="match status" value="1"/>
</dbReference>
<evidence type="ECO:0000256" key="10">
    <source>
        <dbReference type="ARBA" id="ARBA00023293"/>
    </source>
</evidence>
<dbReference type="AlphaFoldDB" id="A0A553PU45"/>
<dbReference type="Pfam" id="PF00211">
    <property type="entry name" value="Guanylate_cyc"/>
    <property type="match status" value="1"/>
</dbReference>
<evidence type="ECO:0000313" key="18">
    <source>
        <dbReference type="Proteomes" id="UP000318571"/>
    </source>
</evidence>
<evidence type="ECO:0000256" key="2">
    <source>
        <dbReference type="ARBA" id="ARBA00004479"/>
    </source>
</evidence>
<keyword evidence="5" id="KW-0547">Nucleotide-binding</keyword>
<comment type="similarity">
    <text evidence="11">Belongs to the adenylyl cyclase class-4/guanylyl cyclase family.</text>
</comment>
<keyword evidence="8" id="KW-0325">Glycoprotein</keyword>
<sequence>MRALLLYPINMPKLGLALALLAFLMAFSRGQQGPIQIPENEPLESCCNQAPTKADRVKIPLGYLTAVKGDLYNRQGRAISGALSYAVQQINDCACLLPDVELEFKYYDTEGKENKSTQAVVDLICNDIAAFIGPEGPNCHTEAMVAGSKNRAMISYRCSDAQISNQNHCCIEELECCNAMWPHPILKETKDKTRIYVFVGQRENLVRFMKQMKVEQLFADGKYMVVYLYPDTAYYAELGFFLWNKEDSVSAGRTDNRYETCEQMGIAALLQWRSLIVVSGSPYRVDTTDFAKKVRIYNQLPPFNFKDPTFGIFERFFSIHIPIYAAHLYDSVMLYARALHSVIEDEKTSRGLMITKDEINQLSRDGRRITRAIINRGRYQSISGNYIRINHNGDSEGNFTAFALKEHNYTFVSRITNKTKFSCGYYPVKVGEFHSENTPQNTTNITYSPKVNIDWPGNHKPVDEPHCGYDGSKCPRTKGRTEIATGVLGALLFIVIIITLSFYRKWKIEQEIEGLLWKINPDCLQGYRGLHPCASKQSLGSVMSGESRGYGTTCQTARFRGSIVRIKELHYEKKKDISREVMKEMKLMRELRHDNVTSFIGACVESHCIMLITDFCARGALQDILENPDIKLDPMFVASLIHDLMKGMIFLHNSDIVTHGNLKSSNCVVTSRWTLQVTDFGLHELRLSAEGAPDLEWGDSYSFGIILFEIYGRQGPYGDTVLTATEIVNRVKNPDGVAYMRPDIEMLEDTELDYTCPSYVKDVMADCWSEWPESRPDFPTIRNRLKAMRNGMKANIMDQMVEMLEKYSNNLEDLVTDRTRQLFEEKQKTEDLLHRMLPPSVARKLTHGVAVEPETFTGCTIYFSDIVGFTSMCSESTPLQVLLSAVKSFKISHRPNDTLKLRIGMHTGPVVAGVVGLAMPRYCLFGDTVNTSSRMESTGQPLKIHISPTCNSELQRLGGYVTESRGPVEMKGKGLVNTFWLLSSTEECPIRKKPVVSSALKPLFRLPKNMGGMNLTGTTGMSSNTPEQLRRRSPRVSMASGFDVRRERNTPDSMRKSFTQLNSGSNDQNSTSTLPHPRTGTPPIEKESDAFRLDRFARDRLTARKLLHMPRSTRGSPHPSTGSTNLLSPSGSPTSAGHPGKPAFRFTRPRSHSADRTNKSTNDLFEKMALMGNGVEGADPSDDENDVDVMGALRNQTSVV</sequence>
<feature type="compositionally biased region" description="Basic and acidic residues" evidence="13">
    <location>
        <begin position="1084"/>
        <end position="1102"/>
    </location>
</feature>
<evidence type="ECO:0000259" key="15">
    <source>
        <dbReference type="PROSITE" id="PS50011"/>
    </source>
</evidence>
<feature type="compositionally biased region" description="Basic and acidic residues" evidence="13">
    <location>
        <begin position="1043"/>
        <end position="1055"/>
    </location>
</feature>
<dbReference type="PANTHER" id="PTHR11920:SF474">
    <property type="entry name" value="RECEPTOR-TYPE GUANYLATE CYCLASE GYC76C"/>
    <property type="match status" value="1"/>
</dbReference>
<dbReference type="GO" id="GO:0004672">
    <property type="term" value="F:protein kinase activity"/>
    <property type="evidence" value="ECO:0007669"/>
    <property type="project" value="InterPro"/>
</dbReference>
<dbReference type="GO" id="GO:0004383">
    <property type="term" value="F:guanylate cyclase activity"/>
    <property type="evidence" value="ECO:0007669"/>
    <property type="project" value="UniProtKB-EC"/>
</dbReference>
<dbReference type="InterPro" id="IPR001828">
    <property type="entry name" value="ANF_lig-bd_rcpt"/>
</dbReference>
<comment type="catalytic activity">
    <reaction evidence="1 12">
        <text>GTP = 3',5'-cyclic GMP + diphosphate</text>
        <dbReference type="Rhea" id="RHEA:13665"/>
        <dbReference type="ChEBI" id="CHEBI:33019"/>
        <dbReference type="ChEBI" id="CHEBI:37565"/>
        <dbReference type="ChEBI" id="CHEBI:57746"/>
        <dbReference type="EC" id="4.6.1.2"/>
    </reaction>
</comment>
<keyword evidence="10 12" id="KW-0141">cGMP biosynthesis</keyword>
<comment type="subcellular location">
    <subcellularLocation>
        <location evidence="2">Membrane</location>
        <topology evidence="2">Single-pass type I membrane protein</topology>
    </subcellularLocation>
</comment>
<dbReference type="SUPFAM" id="SSF55073">
    <property type="entry name" value="Nucleotide cyclase"/>
    <property type="match status" value="1"/>
</dbReference>